<dbReference type="Gene3D" id="3.40.50.1820">
    <property type="entry name" value="alpha/beta hydrolase"/>
    <property type="match status" value="1"/>
</dbReference>
<dbReference type="EMBL" id="JBHTJG010000013">
    <property type="protein sequence ID" value="MFD0948511.1"/>
    <property type="molecule type" value="Genomic_DNA"/>
</dbReference>
<sequence>MTTSRRELLRGSLLGGLGFAGAMVALDDAAAAQAPRAPVPQVPGTSLRRAKLNGIDIGYAVAGRGPAMLLLHGWPFTWYTWHKIIPVLAEAFTVIAPDMRGMGETSKAASGYDVVTLSEDVAAILAHEGFKNANILGHDLGVGVAFQLAMRHPQLVRRLVVTESIVLGAPKAEIFMNTPPWWVAWHNVPGLPEQVLAGKEGAYLDWFYSNLTFGNVGIGKAARDQHVAAYTGIAALRGGFEHYRAFPATTEQGRHASQRRLTMPVLALGGELVGDVLYQQMAVLGDQVSGGKIDKCGHIIQEERPDALLERLRAFL</sequence>
<dbReference type="SUPFAM" id="SSF53474">
    <property type="entry name" value="alpha/beta-Hydrolases"/>
    <property type="match status" value="1"/>
</dbReference>
<keyword evidence="1 3" id="KW-0378">Hydrolase</keyword>
<evidence type="ECO:0000259" key="2">
    <source>
        <dbReference type="Pfam" id="PF00561"/>
    </source>
</evidence>
<evidence type="ECO:0000313" key="3">
    <source>
        <dbReference type="EMBL" id="MFD0948511.1"/>
    </source>
</evidence>
<dbReference type="InterPro" id="IPR000639">
    <property type="entry name" value="Epox_hydrolase-like"/>
</dbReference>
<evidence type="ECO:0000256" key="1">
    <source>
        <dbReference type="ARBA" id="ARBA00022801"/>
    </source>
</evidence>
<dbReference type="PANTHER" id="PTHR43329">
    <property type="entry name" value="EPOXIDE HYDROLASE"/>
    <property type="match status" value="1"/>
</dbReference>
<name>A0ABW3HAK5_9SPHN</name>
<dbReference type="Proteomes" id="UP001596977">
    <property type="component" value="Unassembled WGS sequence"/>
</dbReference>
<dbReference type="PROSITE" id="PS51318">
    <property type="entry name" value="TAT"/>
    <property type="match status" value="1"/>
</dbReference>
<dbReference type="InterPro" id="IPR006311">
    <property type="entry name" value="TAT_signal"/>
</dbReference>
<dbReference type="PRINTS" id="PR00412">
    <property type="entry name" value="EPOXHYDRLASE"/>
</dbReference>
<feature type="domain" description="AB hydrolase-1" evidence="2">
    <location>
        <begin position="66"/>
        <end position="180"/>
    </location>
</feature>
<organism evidence="3 4">
    <name type="scientific">Sphingomonas canadensis</name>
    <dbReference type="NCBI Taxonomy" id="1219257"/>
    <lineage>
        <taxon>Bacteria</taxon>
        <taxon>Pseudomonadati</taxon>
        <taxon>Pseudomonadota</taxon>
        <taxon>Alphaproteobacteria</taxon>
        <taxon>Sphingomonadales</taxon>
        <taxon>Sphingomonadaceae</taxon>
        <taxon>Sphingomonas</taxon>
    </lineage>
</organism>
<protein>
    <submittedName>
        <fullName evidence="3">Alpha/beta fold hydrolase</fullName>
    </submittedName>
</protein>
<evidence type="ECO:0000313" key="4">
    <source>
        <dbReference type="Proteomes" id="UP001596977"/>
    </source>
</evidence>
<dbReference type="RefSeq" id="WP_264946363.1">
    <property type="nucleotide sequence ID" value="NZ_JAPDRA010000013.1"/>
</dbReference>
<comment type="caution">
    <text evidence="3">The sequence shown here is derived from an EMBL/GenBank/DDBJ whole genome shotgun (WGS) entry which is preliminary data.</text>
</comment>
<reference evidence="4" key="1">
    <citation type="journal article" date="2019" name="Int. J. Syst. Evol. Microbiol.">
        <title>The Global Catalogue of Microorganisms (GCM) 10K type strain sequencing project: providing services to taxonomists for standard genome sequencing and annotation.</title>
        <authorList>
            <consortium name="The Broad Institute Genomics Platform"/>
            <consortium name="The Broad Institute Genome Sequencing Center for Infectious Disease"/>
            <person name="Wu L."/>
            <person name="Ma J."/>
        </authorList>
    </citation>
    <scope>NUCLEOTIDE SEQUENCE [LARGE SCALE GENOMIC DNA]</scope>
    <source>
        <strain evidence="4">CCUG 62982</strain>
    </source>
</reference>
<dbReference type="InterPro" id="IPR029058">
    <property type="entry name" value="AB_hydrolase_fold"/>
</dbReference>
<dbReference type="InterPro" id="IPR000073">
    <property type="entry name" value="AB_hydrolase_1"/>
</dbReference>
<accession>A0ABW3HAK5</accession>
<dbReference type="GO" id="GO:0016787">
    <property type="term" value="F:hydrolase activity"/>
    <property type="evidence" value="ECO:0007669"/>
    <property type="project" value="UniProtKB-KW"/>
</dbReference>
<dbReference type="PRINTS" id="PR00111">
    <property type="entry name" value="ABHYDROLASE"/>
</dbReference>
<keyword evidence="4" id="KW-1185">Reference proteome</keyword>
<dbReference type="Pfam" id="PF00561">
    <property type="entry name" value="Abhydrolase_1"/>
    <property type="match status" value="1"/>
</dbReference>
<proteinExistence type="predicted"/>
<gene>
    <name evidence="3" type="ORF">ACFQ1E_19390</name>
</gene>